<dbReference type="InterPro" id="IPR050756">
    <property type="entry name" value="CSN3"/>
</dbReference>
<dbReference type="GO" id="GO:0006511">
    <property type="term" value="P:ubiquitin-dependent protein catabolic process"/>
    <property type="evidence" value="ECO:0007669"/>
    <property type="project" value="TreeGrafter"/>
</dbReference>
<dbReference type="PANTHER" id="PTHR10758">
    <property type="entry name" value="26S PROTEASOME NON-ATPASE REGULATORY SUBUNIT 3/COP9 SIGNALOSOME COMPLEX SUBUNIT 3"/>
    <property type="match status" value="1"/>
</dbReference>
<gene>
    <name evidence="3" type="primary">COPS3</name>
    <name evidence="3" type="ORF">LPJ64_004499</name>
</gene>
<evidence type="ECO:0000313" key="4">
    <source>
        <dbReference type="Proteomes" id="UP001145021"/>
    </source>
</evidence>
<name>A0A9W7XJ15_9FUNG</name>
<dbReference type="Pfam" id="PF22788">
    <property type="entry name" value="COP9_hel_rpt"/>
    <property type="match status" value="1"/>
</dbReference>
<dbReference type="PANTHER" id="PTHR10758:SF1">
    <property type="entry name" value="COP9 SIGNALOSOME COMPLEX SUBUNIT 3"/>
    <property type="match status" value="1"/>
</dbReference>
<protein>
    <submittedName>
        <fullName evidence="3">COP9 signalosome complex subunit 3</fullName>
    </submittedName>
</protein>
<accession>A0A9W7XJ15</accession>
<dbReference type="GO" id="GO:0008180">
    <property type="term" value="C:COP9 signalosome"/>
    <property type="evidence" value="ECO:0007669"/>
    <property type="project" value="TreeGrafter"/>
</dbReference>
<evidence type="ECO:0000313" key="3">
    <source>
        <dbReference type="EMBL" id="KAJ1643760.1"/>
    </source>
</evidence>
<organism evidence="3 4">
    <name type="scientific">Coemansia asiatica</name>
    <dbReference type="NCBI Taxonomy" id="1052880"/>
    <lineage>
        <taxon>Eukaryota</taxon>
        <taxon>Fungi</taxon>
        <taxon>Fungi incertae sedis</taxon>
        <taxon>Zoopagomycota</taxon>
        <taxon>Kickxellomycotina</taxon>
        <taxon>Kickxellomycetes</taxon>
        <taxon>Kickxellales</taxon>
        <taxon>Kickxellaceae</taxon>
        <taxon>Coemansia</taxon>
    </lineage>
</organism>
<evidence type="ECO:0000259" key="2">
    <source>
        <dbReference type="Pfam" id="PF22788"/>
    </source>
</evidence>
<dbReference type="InterPro" id="IPR055089">
    <property type="entry name" value="COP9_N"/>
</dbReference>
<dbReference type="EMBL" id="JANBOH010000223">
    <property type="protein sequence ID" value="KAJ1643760.1"/>
    <property type="molecule type" value="Genomic_DNA"/>
</dbReference>
<evidence type="ECO:0000256" key="1">
    <source>
        <dbReference type="ARBA" id="ARBA00022490"/>
    </source>
</evidence>
<dbReference type="Proteomes" id="UP001145021">
    <property type="component" value="Unassembled WGS sequence"/>
</dbReference>
<keyword evidence="4" id="KW-1185">Reference proteome</keyword>
<reference evidence="3" key="1">
    <citation type="submission" date="2022-07" db="EMBL/GenBank/DDBJ databases">
        <title>Phylogenomic reconstructions and comparative analyses of Kickxellomycotina fungi.</title>
        <authorList>
            <person name="Reynolds N.K."/>
            <person name="Stajich J.E."/>
            <person name="Barry K."/>
            <person name="Grigoriev I.V."/>
            <person name="Crous P."/>
            <person name="Smith M.E."/>
        </authorList>
    </citation>
    <scope>NUCLEOTIDE SEQUENCE</scope>
    <source>
        <strain evidence="3">NBRC 105413</strain>
    </source>
</reference>
<keyword evidence="1" id="KW-0963">Cytoplasm</keyword>
<comment type="caution">
    <text evidence="3">The sequence shown here is derived from an EMBL/GenBank/DDBJ whole genome shotgun (WGS) entry which is preliminary data.</text>
</comment>
<sequence>MNFFKGSSSPYSDLVAAANEGSNYKVAQLLRGWKPPISEFRSDLLTKVLAQINPQKSAAAYVQVVIDIINLATTADQLLLVSDALATMASGATDLSQVDRVPDLMVRLSSAFGLMAQDTGDYAGTCGLMVDMVDVLNAQYAAQATDGPAEIRGVRGRFETQRLGGFRGTRLTALHVECLRQCIVARRRTLHERVAQTVLGVEFASFGRQGGALCAKQFMAYRYYAGMVYAALGDRLSLEQAQRQWMLVFSMPGKFASAIQLAAYRRMLLLTVILDGTRFRLPSFYPPTHSRALETNAGTYSGIAEACVGAKSMATALARVKEAQRMLDRDGNLGLANMLVSSLPMHFVRRLGRVYSTMRLGQLTEAIGFGAHPLANSSEGPDALARLLAQIIQANDENSQMVSLATNDEPIVGAHTVVRFSPAYATLSSLPNVPVAAGSERVAVEQQLAGILQTQVAETRALHEKLVQLDRHLALSSEYAANSREQTTN</sequence>
<feature type="domain" description="COP9 signalosome complex subunit 3 N-terminal helical repeats" evidence="2">
    <location>
        <begin position="169"/>
        <end position="285"/>
    </location>
</feature>
<dbReference type="AlphaFoldDB" id="A0A9W7XJ15"/>
<proteinExistence type="predicted"/>